<feature type="region of interest" description="Disordered" evidence="1">
    <location>
        <begin position="82"/>
        <end position="103"/>
    </location>
</feature>
<dbReference type="Proteomes" id="UP000305921">
    <property type="component" value="Unassembled WGS sequence"/>
</dbReference>
<reference evidence="2 3" key="1">
    <citation type="submission" date="2019-05" db="EMBL/GenBank/DDBJ databases">
        <title>Streptomyces marianii sp. nov., a novel marine actinomycete from southern coast of India.</title>
        <authorList>
            <person name="Iniyan A.M."/>
            <person name="Wink J."/>
            <person name="Ramprasad E."/>
            <person name="Ramana C.V."/>
            <person name="Bunk B."/>
            <person name="Sproer C."/>
            <person name="Joseph F.-J.R.S."/>
            <person name="Vincent S.G.P."/>
        </authorList>
    </citation>
    <scope>NUCLEOTIDE SEQUENCE [LARGE SCALE GENOMIC DNA]</scope>
    <source>
        <strain evidence="2 3">ICN19</strain>
    </source>
</reference>
<proteinExistence type="predicted"/>
<dbReference type="Gene3D" id="2.180.10.10">
    <property type="entry name" value="RHS repeat-associated core"/>
    <property type="match status" value="1"/>
</dbReference>
<gene>
    <name evidence="2" type="ORF">FEF34_33160</name>
</gene>
<dbReference type="InterPro" id="IPR050708">
    <property type="entry name" value="T6SS_VgrG/RHS"/>
</dbReference>
<evidence type="ECO:0000313" key="3">
    <source>
        <dbReference type="Proteomes" id="UP000305921"/>
    </source>
</evidence>
<keyword evidence="3" id="KW-1185">Reference proteome</keyword>
<evidence type="ECO:0000256" key="1">
    <source>
        <dbReference type="SAM" id="MobiDB-lite"/>
    </source>
</evidence>
<protein>
    <recommendedName>
        <fullName evidence="4">RHS repeat protein</fullName>
    </recommendedName>
</protein>
<organism evidence="2 3">
    <name type="scientific">Streptomyces marianii</name>
    <dbReference type="NCBI Taxonomy" id="1817406"/>
    <lineage>
        <taxon>Bacteria</taxon>
        <taxon>Bacillati</taxon>
        <taxon>Actinomycetota</taxon>
        <taxon>Actinomycetes</taxon>
        <taxon>Kitasatosporales</taxon>
        <taxon>Streptomycetaceae</taxon>
        <taxon>Streptomyces</taxon>
    </lineage>
</organism>
<evidence type="ECO:0000313" key="2">
    <source>
        <dbReference type="EMBL" id="TLQ47170.1"/>
    </source>
</evidence>
<comment type="caution">
    <text evidence="2">The sequence shown here is derived from an EMBL/GenBank/DDBJ whole genome shotgun (WGS) entry which is preliminary data.</text>
</comment>
<dbReference type="AlphaFoldDB" id="A0A5R9EAK1"/>
<dbReference type="PANTHER" id="PTHR32305">
    <property type="match status" value="1"/>
</dbReference>
<feature type="region of interest" description="Disordered" evidence="1">
    <location>
        <begin position="24"/>
        <end position="53"/>
    </location>
</feature>
<evidence type="ECO:0008006" key="4">
    <source>
        <dbReference type="Google" id="ProtNLM"/>
    </source>
</evidence>
<dbReference type="OrthoDB" id="291011at2"/>
<dbReference type="PANTHER" id="PTHR32305:SF17">
    <property type="entry name" value="TRNA NUCLEASE WAPA"/>
    <property type="match status" value="1"/>
</dbReference>
<name>A0A5R9EAK1_9ACTN</name>
<dbReference type="EMBL" id="VAWE01000001">
    <property type="protein sequence ID" value="TLQ47170.1"/>
    <property type="molecule type" value="Genomic_DNA"/>
</dbReference>
<sequence length="548" mass="59856">MSPSPMQPTFTWTSSVRPVLPAVSAAQPSAPPRQHTSARAAASRRCRRDRGGRSLTLQSIKRTAKAGTAIGMDPISFTYRMRPNRVDGTDDIPPLTRPRVSTVTSETGAITTVTLSAAECVRSQVVGAAEDTNTRNCFPQYWNVNGSTTASVDWVHKYRVLAVSTSDPAGQNDGLEQQYVYSGAAWRRQKFRYLLSNTKASWVSTATLKADGETYNTTYAIHDALLRKLQDQAPTPQGGRLLTDTRYDSRGLAYGTCSDIFDSTTEPNGTYTRAEYGEAPTQTETVYDGAERATTSTLHVYGVKKWSTGTTYTGDSTATTAVQGGTAERTITDARGRTTESREYAGVNPADPAYGGGLGTPYTATKFTYSLDDKKESVTGPDGARWNSAYDLNGRMVSADDPDKGASTLAYDGLDRVIKATDTRGHSILTEYDALGRSLGTWSGEKTDAEQLTSYTYDTVLKGQPASSTRYVGGKTGLAYTKSVTAYDSLNRATGTRLRLPAADPLVKDHRDHRHRNRPEHLRLLRQRVGRKMAHGLRRVVCHRHSRP</sequence>
<accession>A0A5R9EAK1</accession>